<evidence type="ECO:0000256" key="7">
    <source>
        <dbReference type="PROSITE-ProRule" id="PRU00175"/>
    </source>
</evidence>
<dbReference type="GO" id="GO:0006357">
    <property type="term" value="P:regulation of transcription by RNA polymerase II"/>
    <property type="evidence" value="ECO:0007669"/>
    <property type="project" value="TreeGrafter"/>
</dbReference>
<evidence type="ECO:0000313" key="11">
    <source>
        <dbReference type="Proteomes" id="UP000244336"/>
    </source>
</evidence>
<comment type="subcellular location">
    <subcellularLocation>
        <location evidence="1">Nucleus</location>
    </subcellularLocation>
</comment>
<evidence type="ECO:0000256" key="6">
    <source>
        <dbReference type="ARBA" id="ARBA00023242"/>
    </source>
</evidence>
<keyword evidence="11" id="KW-1185">Reference proteome</keyword>
<dbReference type="PROSITE" id="PS50089">
    <property type="entry name" value="ZF_RING_2"/>
    <property type="match status" value="1"/>
</dbReference>
<dbReference type="InterPro" id="IPR018866">
    <property type="entry name" value="Znf-4CXXC_R1"/>
</dbReference>
<name>A0A2T7E9W8_9POAL</name>
<feature type="domain" description="RING-type" evidence="9">
    <location>
        <begin position="103"/>
        <end position="152"/>
    </location>
</feature>
<dbReference type="PANTHER" id="PTHR12549">
    <property type="entry name" value="JMJC DOMAIN-CONTAINING HISTONE DEMETHYLATION PROTEIN"/>
    <property type="match status" value="1"/>
</dbReference>
<gene>
    <name evidence="10" type="ORF">GQ55_3G157600</name>
</gene>
<dbReference type="Pfam" id="PF10497">
    <property type="entry name" value="zf-4CXXC_R1"/>
    <property type="match status" value="1"/>
</dbReference>
<dbReference type="AlphaFoldDB" id="A0A2T7E9W8"/>
<keyword evidence="3" id="KW-0479">Metal-binding</keyword>
<evidence type="ECO:0000256" key="4">
    <source>
        <dbReference type="ARBA" id="ARBA00023015"/>
    </source>
</evidence>
<feature type="region of interest" description="Disordered" evidence="8">
    <location>
        <begin position="303"/>
        <end position="322"/>
    </location>
</feature>
<dbReference type="GO" id="GO:0000118">
    <property type="term" value="C:histone deacetylase complex"/>
    <property type="evidence" value="ECO:0007669"/>
    <property type="project" value="TreeGrafter"/>
</dbReference>
<accession>A0A2T7E9W8</accession>
<dbReference type="GO" id="GO:0003712">
    <property type="term" value="F:transcription coregulator activity"/>
    <property type="evidence" value="ECO:0007669"/>
    <property type="project" value="TreeGrafter"/>
</dbReference>
<protein>
    <recommendedName>
        <fullName evidence="9">RING-type domain-containing protein</fullName>
    </recommendedName>
</protein>
<keyword evidence="5" id="KW-0804">Transcription</keyword>
<proteinExistence type="inferred from homology"/>
<dbReference type="Gramene" id="PUZ64630">
    <property type="protein sequence ID" value="PUZ64630"/>
    <property type="gene ID" value="GQ55_3G157600"/>
</dbReference>
<keyword evidence="4" id="KW-0805">Transcription regulation</keyword>
<reference evidence="10 11" key="1">
    <citation type="submission" date="2018-04" db="EMBL/GenBank/DDBJ databases">
        <title>WGS assembly of Panicum hallii var. hallii HAL2.</title>
        <authorList>
            <person name="Lovell J."/>
            <person name="Jenkins J."/>
            <person name="Lowry D."/>
            <person name="Mamidi S."/>
            <person name="Sreedasyam A."/>
            <person name="Weng X."/>
            <person name="Barry K."/>
            <person name="Bonette J."/>
            <person name="Campitelli B."/>
            <person name="Daum C."/>
            <person name="Gordon S."/>
            <person name="Gould B."/>
            <person name="Lipzen A."/>
            <person name="MacQueen A."/>
            <person name="Palacio-Mejia J."/>
            <person name="Plott C."/>
            <person name="Shakirov E."/>
            <person name="Shu S."/>
            <person name="Yoshinaga Y."/>
            <person name="Zane M."/>
            <person name="Rokhsar D."/>
            <person name="Grimwood J."/>
            <person name="Schmutz J."/>
            <person name="Juenger T."/>
        </authorList>
    </citation>
    <scope>NUCLEOTIDE SEQUENCE [LARGE SCALE GENOMIC DNA]</scope>
    <source>
        <strain evidence="11">cv. HAL2</strain>
    </source>
</reference>
<keyword evidence="7" id="KW-0863">Zinc-finger</keyword>
<evidence type="ECO:0000256" key="1">
    <source>
        <dbReference type="ARBA" id="ARBA00004123"/>
    </source>
</evidence>
<evidence type="ECO:0000256" key="8">
    <source>
        <dbReference type="SAM" id="MobiDB-lite"/>
    </source>
</evidence>
<dbReference type="InterPro" id="IPR001841">
    <property type="entry name" value="Znf_RING"/>
</dbReference>
<organism evidence="10 11">
    <name type="scientific">Panicum hallii var. hallii</name>
    <dbReference type="NCBI Taxonomy" id="1504633"/>
    <lineage>
        <taxon>Eukaryota</taxon>
        <taxon>Viridiplantae</taxon>
        <taxon>Streptophyta</taxon>
        <taxon>Embryophyta</taxon>
        <taxon>Tracheophyta</taxon>
        <taxon>Spermatophyta</taxon>
        <taxon>Magnoliopsida</taxon>
        <taxon>Liliopsida</taxon>
        <taxon>Poales</taxon>
        <taxon>Poaceae</taxon>
        <taxon>PACMAD clade</taxon>
        <taxon>Panicoideae</taxon>
        <taxon>Panicodae</taxon>
        <taxon>Paniceae</taxon>
        <taxon>Panicinae</taxon>
        <taxon>Panicum</taxon>
        <taxon>Panicum sect. Panicum</taxon>
    </lineage>
</organism>
<dbReference type="PANTHER" id="PTHR12549:SF11">
    <property type="entry name" value="LYSINE-SPECIFIC DEMETHYLASE JMJ25"/>
    <property type="match status" value="1"/>
</dbReference>
<evidence type="ECO:0000256" key="5">
    <source>
        <dbReference type="ARBA" id="ARBA00023163"/>
    </source>
</evidence>
<evidence type="ECO:0000256" key="3">
    <source>
        <dbReference type="ARBA" id="ARBA00022723"/>
    </source>
</evidence>
<dbReference type="GO" id="GO:0031490">
    <property type="term" value="F:chromatin DNA binding"/>
    <property type="evidence" value="ECO:0007669"/>
    <property type="project" value="TreeGrafter"/>
</dbReference>
<dbReference type="OrthoDB" id="1934855at2759"/>
<dbReference type="STRING" id="1504633.A0A2T7E9W8"/>
<sequence>MVKTGDMTRCLTCRILQRKIVKTRDMTRCLTCRILQRKMAMRIRWRLLLRKMLHKGQEISGTKRERRGDPVADPSSLVPRTSWFRERPIARAVQEHQMESNMCHQCQRNDNGRVVRCQGCTSYRRRYCVKCIKRWYPHLSEDDFVERCPFCRHNCNCKTCLRSAYIVKKVDKWKVSEDDNIKFSMRIAHFLLPWLKEFHEEQMVEKRIEALIQGVAECEVEVPLATCGSDERIFCDNCRTSIVDFHRSCNKCSYDLCLHCCGELRRGLIPAGGLIPASGVNSEKVTSLPDGGHKEDLQPESCASVASQEPSDGHDGMSSESVAAAGSMPVLRRWRVNDNGSIPCPPSAFGGCGSSLLELKCLFEEKFITDLLAKANSVVNNGKMLDLGGVKMFLHH</sequence>
<dbReference type="GO" id="GO:0000785">
    <property type="term" value="C:chromatin"/>
    <property type="evidence" value="ECO:0007669"/>
    <property type="project" value="TreeGrafter"/>
</dbReference>
<comment type="similarity">
    <text evidence="2">Belongs to the JARID1 histone demethylase family.</text>
</comment>
<evidence type="ECO:0000256" key="2">
    <source>
        <dbReference type="ARBA" id="ARBA00006801"/>
    </source>
</evidence>
<dbReference type="EMBL" id="CM009751">
    <property type="protein sequence ID" value="PUZ64630.1"/>
    <property type="molecule type" value="Genomic_DNA"/>
</dbReference>
<evidence type="ECO:0000259" key="9">
    <source>
        <dbReference type="PROSITE" id="PS50089"/>
    </source>
</evidence>
<dbReference type="GO" id="GO:0032454">
    <property type="term" value="F:histone H3K9 demethylase activity"/>
    <property type="evidence" value="ECO:0007669"/>
    <property type="project" value="InterPro"/>
</dbReference>
<evidence type="ECO:0000313" key="10">
    <source>
        <dbReference type="EMBL" id="PUZ64630.1"/>
    </source>
</evidence>
<dbReference type="GO" id="GO:0008270">
    <property type="term" value="F:zinc ion binding"/>
    <property type="evidence" value="ECO:0007669"/>
    <property type="project" value="UniProtKB-KW"/>
</dbReference>
<dbReference type="InterPro" id="IPR045109">
    <property type="entry name" value="LSDs-like"/>
</dbReference>
<keyword evidence="6" id="KW-0539">Nucleus</keyword>
<keyword evidence="7" id="KW-0862">Zinc</keyword>
<dbReference type="Proteomes" id="UP000244336">
    <property type="component" value="Chromosome 3"/>
</dbReference>